<organism evidence="1 2">
    <name type="scientific">Araneus ventricosus</name>
    <name type="common">Orbweaver spider</name>
    <name type="synonym">Epeira ventricosa</name>
    <dbReference type="NCBI Taxonomy" id="182803"/>
    <lineage>
        <taxon>Eukaryota</taxon>
        <taxon>Metazoa</taxon>
        <taxon>Ecdysozoa</taxon>
        <taxon>Arthropoda</taxon>
        <taxon>Chelicerata</taxon>
        <taxon>Arachnida</taxon>
        <taxon>Araneae</taxon>
        <taxon>Araneomorphae</taxon>
        <taxon>Entelegynae</taxon>
        <taxon>Araneoidea</taxon>
        <taxon>Araneidae</taxon>
        <taxon>Araneus</taxon>
    </lineage>
</organism>
<dbReference type="AlphaFoldDB" id="A0A4Y2U2X5"/>
<reference evidence="1 2" key="1">
    <citation type="journal article" date="2019" name="Sci. Rep.">
        <title>Orb-weaving spider Araneus ventricosus genome elucidates the spidroin gene catalogue.</title>
        <authorList>
            <person name="Kono N."/>
            <person name="Nakamura H."/>
            <person name="Ohtoshi R."/>
            <person name="Moran D.A.P."/>
            <person name="Shinohara A."/>
            <person name="Yoshida Y."/>
            <person name="Fujiwara M."/>
            <person name="Mori M."/>
            <person name="Tomita M."/>
            <person name="Arakawa K."/>
        </authorList>
    </citation>
    <scope>NUCLEOTIDE SEQUENCE [LARGE SCALE GENOMIC DNA]</scope>
</reference>
<dbReference type="Proteomes" id="UP000499080">
    <property type="component" value="Unassembled WGS sequence"/>
</dbReference>
<evidence type="ECO:0000313" key="2">
    <source>
        <dbReference type="Proteomes" id="UP000499080"/>
    </source>
</evidence>
<name>A0A4Y2U2X5_ARAVE</name>
<proteinExistence type="predicted"/>
<evidence type="ECO:0000313" key="1">
    <source>
        <dbReference type="EMBL" id="GBO06020.1"/>
    </source>
</evidence>
<keyword evidence="2" id="KW-1185">Reference proteome</keyword>
<dbReference type="EMBL" id="BGPR01032467">
    <property type="protein sequence ID" value="GBO06020.1"/>
    <property type="molecule type" value="Genomic_DNA"/>
</dbReference>
<gene>
    <name evidence="1" type="ORF">AVEN_199948_1</name>
</gene>
<sequence>MRTGSNLCARGSYCGNYVTLSLRCVLIGTHLFEFDSSPRHFTITIIYNGKSSDSHCILGYSRFEIFILAGGGETAPFWGSIRESLGETTPAGLREGGLGVCQSYVDSRQLPTYPI</sequence>
<comment type="caution">
    <text evidence="1">The sequence shown here is derived from an EMBL/GenBank/DDBJ whole genome shotgun (WGS) entry which is preliminary data.</text>
</comment>
<protein>
    <submittedName>
        <fullName evidence="1">Uncharacterized protein</fullName>
    </submittedName>
</protein>
<accession>A0A4Y2U2X5</accession>